<dbReference type="Proteomes" id="UP001279734">
    <property type="component" value="Unassembled WGS sequence"/>
</dbReference>
<sequence>MEHLYSARVCVEVKIGSSLPSIIILRSGPLVKTGLLPEAEVHVVYHGNLIRCSNCHSIGHRSAQCCLNPLPQPSDGKMPCSISDPVYSAPPSLPAPAPRVLDSNNLEQLDWSDVGESELLHEKDDLARSSLNSAVQVDDLERDSSIGCVASPVEVSSVSSSPNHLVVMNPVLKRGIGTSSAVSSRPPPTVPPGPSILENSTCEQLPLVVPESDSKQIDLSPLARRVAARINSLRRAVDKFALNDEALHGRASFLAANLSPRTLDPSLKLGSLTEGLHIVDEIVPIESNHGEPEFSTCPAKPSDSRKSSTHPYLAQEMADQVAAPQSKQARSLKQSTSQKQRNSTLKKPKGSKV</sequence>
<feature type="compositionally biased region" description="Basic residues" evidence="1">
    <location>
        <begin position="344"/>
        <end position="353"/>
    </location>
</feature>
<reference evidence="2" key="1">
    <citation type="submission" date="2023-05" db="EMBL/GenBank/DDBJ databases">
        <title>Nepenthes gracilis genome sequencing.</title>
        <authorList>
            <person name="Fukushima K."/>
        </authorList>
    </citation>
    <scope>NUCLEOTIDE SEQUENCE</scope>
    <source>
        <strain evidence="2">SING2019-196</strain>
    </source>
</reference>
<dbReference type="EMBL" id="BSYO01000019">
    <property type="protein sequence ID" value="GMH18488.1"/>
    <property type="molecule type" value="Genomic_DNA"/>
</dbReference>
<gene>
    <name evidence="2" type="ORF">Nepgr_020329</name>
</gene>
<evidence type="ECO:0000256" key="1">
    <source>
        <dbReference type="SAM" id="MobiDB-lite"/>
    </source>
</evidence>
<feature type="region of interest" description="Disordered" evidence="1">
    <location>
        <begin position="287"/>
        <end position="353"/>
    </location>
</feature>
<dbReference type="AlphaFoldDB" id="A0AAD3SVU7"/>
<protein>
    <submittedName>
        <fullName evidence="2">Uncharacterized protein</fullName>
    </submittedName>
</protein>
<comment type="caution">
    <text evidence="2">The sequence shown here is derived from an EMBL/GenBank/DDBJ whole genome shotgun (WGS) entry which is preliminary data.</text>
</comment>
<evidence type="ECO:0000313" key="2">
    <source>
        <dbReference type="EMBL" id="GMH18488.1"/>
    </source>
</evidence>
<accession>A0AAD3SVU7</accession>
<keyword evidence="3" id="KW-1185">Reference proteome</keyword>
<name>A0AAD3SVU7_NEPGR</name>
<feature type="compositionally biased region" description="Polar residues" evidence="1">
    <location>
        <begin position="323"/>
        <end position="343"/>
    </location>
</feature>
<proteinExistence type="predicted"/>
<organism evidence="2 3">
    <name type="scientific">Nepenthes gracilis</name>
    <name type="common">Slender pitcher plant</name>
    <dbReference type="NCBI Taxonomy" id="150966"/>
    <lineage>
        <taxon>Eukaryota</taxon>
        <taxon>Viridiplantae</taxon>
        <taxon>Streptophyta</taxon>
        <taxon>Embryophyta</taxon>
        <taxon>Tracheophyta</taxon>
        <taxon>Spermatophyta</taxon>
        <taxon>Magnoliopsida</taxon>
        <taxon>eudicotyledons</taxon>
        <taxon>Gunneridae</taxon>
        <taxon>Pentapetalae</taxon>
        <taxon>Caryophyllales</taxon>
        <taxon>Nepenthaceae</taxon>
        <taxon>Nepenthes</taxon>
    </lineage>
</organism>
<evidence type="ECO:0000313" key="3">
    <source>
        <dbReference type="Proteomes" id="UP001279734"/>
    </source>
</evidence>